<proteinExistence type="predicted"/>
<evidence type="ECO:0000313" key="3">
    <source>
        <dbReference type="Proteomes" id="UP000076400"/>
    </source>
</evidence>
<feature type="transmembrane region" description="Helical" evidence="1">
    <location>
        <begin position="216"/>
        <end position="235"/>
    </location>
</feature>
<dbReference type="STRING" id="580166.AUP43_04425"/>
<accession>A0A154WGJ6</accession>
<reference evidence="2 3" key="1">
    <citation type="submission" date="2015-12" db="EMBL/GenBank/DDBJ databases">
        <title>Genome sequence of Oceanibaculum pacificum MCCC 1A02656.</title>
        <authorList>
            <person name="Lu L."/>
            <person name="Lai Q."/>
            <person name="Shao Z."/>
            <person name="Qian P."/>
        </authorList>
    </citation>
    <scope>NUCLEOTIDE SEQUENCE [LARGE SCALE GENOMIC DNA]</scope>
    <source>
        <strain evidence="2 3">MCCC 1A02656</strain>
    </source>
</reference>
<evidence type="ECO:0000313" key="2">
    <source>
        <dbReference type="EMBL" id="KZD12619.1"/>
    </source>
</evidence>
<organism evidence="2 3">
    <name type="scientific">Oceanibaculum pacificum</name>
    <dbReference type="NCBI Taxonomy" id="580166"/>
    <lineage>
        <taxon>Bacteria</taxon>
        <taxon>Pseudomonadati</taxon>
        <taxon>Pseudomonadota</taxon>
        <taxon>Alphaproteobacteria</taxon>
        <taxon>Rhodospirillales</taxon>
        <taxon>Oceanibaculaceae</taxon>
        <taxon>Oceanibaculum</taxon>
    </lineage>
</organism>
<keyword evidence="1" id="KW-0812">Transmembrane</keyword>
<keyword evidence="1" id="KW-0472">Membrane</keyword>
<dbReference type="Pfam" id="PF20340">
    <property type="entry name" value="DUF6635"/>
    <property type="match status" value="2"/>
</dbReference>
<feature type="transmembrane region" description="Helical" evidence="1">
    <location>
        <begin position="241"/>
        <end position="265"/>
    </location>
</feature>
<dbReference type="EMBL" id="LPXN01000013">
    <property type="protein sequence ID" value="KZD12619.1"/>
    <property type="molecule type" value="Genomic_DNA"/>
</dbReference>
<protein>
    <submittedName>
        <fullName evidence="2">Uncharacterized protein</fullName>
    </submittedName>
</protein>
<dbReference type="Proteomes" id="UP000076400">
    <property type="component" value="Unassembled WGS sequence"/>
</dbReference>
<keyword evidence="3" id="KW-1185">Reference proteome</keyword>
<name>A0A154WGJ6_9PROT</name>
<comment type="caution">
    <text evidence="2">The sequence shown here is derived from an EMBL/GenBank/DDBJ whole genome shotgun (WGS) entry which is preliminary data.</text>
</comment>
<dbReference type="InterPro" id="IPR046575">
    <property type="entry name" value="DUF6635"/>
</dbReference>
<keyword evidence="1" id="KW-1133">Transmembrane helix</keyword>
<evidence type="ECO:0000256" key="1">
    <source>
        <dbReference type="SAM" id="Phobius"/>
    </source>
</evidence>
<sequence length="324" mass="34897">MPLAFDREGAHAIVDAAIARYCEQRRARVPAFVDRNFGLGGAWRLHRRAFGWDVLRAPANLAMGLPAAGVKLAATGARRFGRQRTADWLDKRRLFLETDVAREISWLLYTDLLELPYAQTGRLSEKDALAEAILSDPRVVSAFRDPLIALAGRSQDPAFRERLERAMATYTGSRAAAADITTAMIAAGVGAAGMQSFTPGVLSLGPALAGALAQKAAVAGFPMGAAMGGLWYGLFPAAASPLLLAGVTGGLIGIGAVIAAFAGLVMDPVQRRLGLHQRRLRRFIDHLEVTLRGDNDRAYEVRDLYVARLLDLVDLIRAAHRMTG</sequence>
<dbReference type="AlphaFoldDB" id="A0A154WGJ6"/>
<gene>
    <name evidence="2" type="ORF">AUP43_04425</name>
</gene>